<sequence length="665" mass="71583">MLFPPFPTVSSLAKSCLFTVCAVGWLMQSLPALFLYMEGADIVKRRSVPAQHLALPHLLFCNRFPFTQVGLASLGAQFNRDFIVLFFGLDPSVGVGVPDDALPNVAQLRAEDRTAAEATIAQLLPNGRLKQRLEQLMPQCQDMVSSCVLRGHQLSGFDCCRMVQPWLATPRAGICWPFVVNSSASLQSPLDNARGIQITFQISRNSFRSGALSVHPGLSVHLVSPHLPIGPRLRVATSLDSAAHAHALADKRSLRLDIRKEIVADAAASPFFPSSGICSSDDSIAGPSPPSAVDATKGAATGNAITVGAVGGLLCLLERAVEQCSCVPMIVVLWTLQGDLDSAFLRRFNASTICTVVEFDHCVHPFVEFAMPPAWEFYPTPSEAGAELHAAVDTCRKGSPRVCRHEKFPARSKERELPPEYQNTEDFVSRLSVSFDSFLVTELSSSKEMDVYKLLASFGYNLWWFAIGHLLWTVCRLRLCHPLSTNGSAKGNGSANNKVSPKSPMVPPTVGAAAAATNSTTTTTMANNVINAMANSMPPNSIANANSMANAMATISPKERNSENISTTNSVPFAAANHALPSTFIEQPPKVHKQMGVHPLSPPRALPRAGARQLPPLTIGRGGVGNSEMTDDGGTEPTNHCRDGEEEPPQRRRRGPKLALDELDG</sequence>
<reference evidence="2 3" key="1">
    <citation type="submission" date="2024-10" db="EMBL/GenBank/DDBJ databases">
        <authorList>
            <person name="Kim D."/>
        </authorList>
    </citation>
    <scope>NUCLEOTIDE SEQUENCE [LARGE SCALE GENOMIC DNA]</scope>
    <source>
        <strain evidence="2">BH-2024</strain>
    </source>
</reference>
<proteinExistence type="predicted"/>
<name>A0ABD2LGA4_9BILA</name>
<comment type="caution">
    <text evidence="2">The sequence shown here is derived from an EMBL/GenBank/DDBJ whole genome shotgun (WGS) entry which is preliminary data.</text>
</comment>
<keyword evidence="3" id="KW-1185">Reference proteome</keyword>
<feature type="region of interest" description="Disordered" evidence="1">
    <location>
        <begin position="486"/>
        <end position="516"/>
    </location>
</feature>
<organism evidence="2 3">
    <name type="scientific">Heterodera trifolii</name>
    <dbReference type="NCBI Taxonomy" id="157864"/>
    <lineage>
        <taxon>Eukaryota</taxon>
        <taxon>Metazoa</taxon>
        <taxon>Ecdysozoa</taxon>
        <taxon>Nematoda</taxon>
        <taxon>Chromadorea</taxon>
        <taxon>Rhabditida</taxon>
        <taxon>Tylenchina</taxon>
        <taxon>Tylenchomorpha</taxon>
        <taxon>Tylenchoidea</taxon>
        <taxon>Heteroderidae</taxon>
        <taxon>Heteroderinae</taxon>
        <taxon>Heterodera</taxon>
    </lineage>
</organism>
<dbReference type="EMBL" id="JBICBT010000422">
    <property type="protein sequence ID" value="KAL3114224.1"/>
    <property type="molecule type" value="Genomic_DNA"/>
</dbReference>
<feature type="compositionally biased region" description="Low complexity" evidence="1">
    <location>
        <begin position="486"/>
        <end position="498"/>
    </location>
</feature>
<evidence type="ECO:0000313" key="2">
    <source>
        <dbReference type="EMBL" id="KAL3114224.1"/>
    </source>
</evidence>
<dbReference type="AlphaFoldDB" id="A0ABD2LGA4"/>
<gene>
    <name evidence="2" type="ORF">niasHT_014068</name>
</gene>
<evidence type="ECO:0000256" key="1">
    <source>
        <dbReference type="SAM" id="MobiDB-lite"/>
    </source>
</evidence>
<evidence type="ECO:0008006" key="4">
    <source>
        <dbReference type="Google" id="ProtNLM"/>
    </source>
</evidence>
<feature type="region of interest" description="Disordered" evidence="1">
    <location>
        <begin position="590"/>
        <end position="665"/>
    </location>
</feature>
<accession>A0ABD2LGA4</accession>
<protein>
    <recommendedName>
        <fullName evidence="4">Transmembrane protein</fullName>
    </recommendedName>
</protein>
<evidence type="ECO:0000313" key="3">
    <source>
        <dbReference type="Proteomes" id="UP001620626"/>
    </source>
</evidence>
<dbReference type="Proteomes" id="UP001620626">
    <property type="component" value="Unassembled WGS sequence"/>
</dbReference>